<keyword evidence="2" id="KW-1185">Reference proteome</keyword>
<dbReference type="EMBL" id="NMVJ01000011">
    <property type="protein sequence ID" value="OYN88531.1"/>
    <property type="molecule type" value="Genomic_DNA"/>
</dbReference>
<sequence length="99" mass="10993">MLGVDVPSQRVMNMCWPQGSDRTGWHARGIPDQPRSIPVEVRVVWETDGEEWCRGHARRWTATHVYVDLSDPRLIGPGVLAGDVRRIEPGELGHGVSAA</sequence>
<reference evidence="1 2" key="1">
    <citation type="submission" date="2017-07" db="EMBL/GenBank/DDBJ databases">
        <title>Draft whole genome sequences of clinical Proprionibacteriaceae strains.</title>
        <authorList>
            <person name="Bernier A.-M."/>
            <person name="Bernard K."/>
            <person name="Domingo M.-C."/>
        </authorList>
    </citation>
    <scope>NUCLEOTIDE SEQUENCE [LARGE SCALE GENOMIC DNA]</scope>
    <source>
        <strain evidence="1 2">NML 150081</strain>
    </source>
</reference>
<name>A0A255EC80_9ACTN</name>
<evidence type="ECO:0000313" key="1">
    <source>
        <dbReference type="EMBL" id="OYN88531.1"/>
    </source>
</evidence>
<dbReference type="AlphaFoldDB" id="A0A255EC80"/>
<proteinExistence type="predicted"/>
<organism evidence="1 2">
    <name type="scientific">Parenemella sanctibonifatiensis</name>
    <dbReference type="NCBI Taxonomy" id="2016505"/>
    <lineage>
        <taxon>Bacteria</taxon>
        <taxon>Bacillati</taxon>
        <taxon>Actinomycetota</taxon>
        <taxon>Actinomycetes</taxon>
        <taxon>Propionibacteriales</taxon>
        <taxon>Propionibacteriaceae</taxon>
        <taxon>Parenemella</taxon>
    </lineage>
</organism>
<dbReference type="Proteomes" id="UP000216300">
    <property type="component" value="Unassembled WGS sequence"/>
</dbReference>
<comment type="caution">
    <text evidence="1">The sequence shown here is derived from an EMBL/GenBank/DDBJ whole genome shotgun (WGS) entry which is preliminary data.</text>
</comment>
<gene>
    <name evidence="1" type="ORF">CGZ91_13020</name>
</gene>
<protein>
    <submittedName>
        <fullName evidence="1">Uncharacterized protein</fullName>
    </submittedName>
</protein>
<accession>A0A255EC80</accession>
<evidence type="ECO:0000313" key="2">
    <source>
        <dbReference type="Proteomes" id="UP000216300"/>
    </source>
</evidence>